<feature type="transmembrane region" description="Helical" evidence="1">
    <location>
        <begin position="48"/>
        <end position="70"/>
    </location>
</feature>
<evidence type="ECO:0000313" key="2">
    <source>
        <dbReference type="EMBL" id="PSU45751.1"/>
    </source>
</evidence>
<sequence length="112" mass="12273">MKKATALNERPPFLKGLSIVEIGILSGFTLFIGLVTGGGVSVFVTHSAMPALLGVALGASAIFLMPKSLATPLIALRKNKPTGWLYQKIDVWFHRERTIHHTGLHQNKKDKR</sequence>
<reference evidence="2 3" key="1">
    <citation type="submission" date="2018-01" db="EMBL/GenBank/DDBJ databases">
        <title>Whole genome sequencing of Histamine producing bacteria.</title>
        <authorList>
            <person name="Butler K."/>
        </authorList>
    </citation>
    <scope>NUCLEOTIDE SEQUENCE [LARGE SCALE GENOMIC DNA]</scope>
    <source>
        <strain evidence="2 3">JCM 12947</strain>
    </source>
</reference>
<dbReference type="EMBL" id="PYMJ01000027">
    <property type="protein sequence ID" value="PSU45751.1"/>
    <property type="molecule type" value="Genomic_DNA"/>
</dbReference>
<keyword evidence="1" id="KW-0812">Transmembrane</keyword>
<feature type="transmembrane region" description="Helical" evidence="1">
    <location>
        <begin position="12"/>
        <end position="36"/>
    </location>
</feature>
<dbReference type="InterPro" id="IPR021877">
    <property type="entry name" value="DUF3487"/>
</dbReference>
<evidence type="ECO:0000313" key="3">
    <source>
        <dbReference type="Proteomes" id="UP000240987"/>
    </source>
</evidence>
<name>A0A2T3JA95_9GAMM</name>
<proteinExistence type="predicted"/>
<evidence type="ECO:0008006" key="4">
    <source>
        <dbReference type="Google" id="ProtNLM"/>
    </source>
</evidence>
<keyword evidence="3" id="KW-1185">Reference proteome</keyword>
<organism evidence="2 3">
    <name type="scientific">Photobacterium frigidiphilum</name>
    <dbReference type="NCBI Taxonomy" id="264736"/>
    <lineage>
        <taxon>Bacteria</taxon>
        <taxon>Pseudomonadati</taxon>
        <taxon>Pseudomonadota</taxon>
        <taxon>Gammaproteobacteria</taxon>
        <taxon>Vibrionales</taxon>
        <taxon>Vibrionaceae</taxon>
        <taxon>Photobacterium</taxon>
    </lineage>
</organism>
<keyword evidence="1" id="KW-0472">Membrane</keyword>
<evidence type="ECO:0000256" key="1">
    <source>
        <dbReference type="SAM" id="Phobius"/>
    </source>
</evidence>
<comment type="caution">
    <text evidence="2">The sequence shown here is derived from an EMBL/GenBank/DDBJ whole genome shotgun (WGS) entry which is preliminary data.</text>
</comment>
<keyword evidence="1" id="KW-1133">Transmembrane helix</keyword>
<dbReference type="AlphaFoldDB" id="A0A2T3JA95"/>
<dbReference type="RefSeq" id="WP_107244512.1">
    <property type="nucleotide sequence ID" value="NZ_PYMJ01000027.1"/>
</dbReference>
<accession>A0A2T3JA95</accession>
<protein>
    <recommendedName>
        <fullName evidence="4">TIGR03750 family conjugal transfer protein</fullName>
    </recommendedName>
</protein>
<dbReference type="Pfam" id="PF11990">
    <property type="entry name" value="DUF3487"/>
    <property type="match status" value="1"/>
</dbReference>
<gene>
    <name evidence="2" type="ORF">C9J12_21145</name>
</gene>
<dbReference type="Proteomes" id="UP000240987">
    <property type="component" value="Unassembled WGS sequence"/>
</dbReference>